<comment type="caution">
    <text evidence="9">The sequence shown here is derived from an EMBL/GenBank/DDBJ whole genome shotgun (WGS) entry which is preliminary data.</text>
</comment>
<dbReference type="GO" id="GO:0003677">
    <property type="term" value="F:DNA binding"/>
    <property type="evidence" value="ECO:0007669"/>
    <property type="project" value="UniProtKB-KW"/>
</dbReference>
<evidence type="ECO:0000256" key="4">
    <source>
        <dbReference type="ARBA" id="ARBA00023125"/>
    </source>
</evidence>
<dbReference type="AlphaFoldDB" id="A0A328HFA4"/>
<sequence length="200" mass="22402">MGNVQSDEAGLWNRSLDGEGEAFRVLYCRHRDRVFRHAYRLCGDRHEAEDIMATAFLELWRRRAKVRIVEGSILPWLLVTTTNAARNRRRSALRYRRLLDSLPRADETARATQDLSGAAQDVLDQDVARALNALSAEDVHLVSLVVFEEYPIAAAAAVLNLTPGAAKTRMHRARQRMKKAIQGTQSAPISASPVLEGERS</sequence>
<evidence type="ECO:0000256" key="6">
    <source>
        <dbReference type="SAM" id="MobiDB-lite"/>
    </source>
</evidence>
<feature type="domain" description="RNA polymerase sigma factor 70 region 4 type 2" evidence="8">
    <location>
        <begin position="126"/>
        <end position="177"/>
    </location>
</feature>
<dbReference type="InterPro" id="IPR007627">
    <property type="entry name" value="RNA_pol_sigma70_r2"/>
</dbReference>
<dbReference type="GO" id="GO:0016987">
    <property type="term" value="F:sigma factor activity"/>
    <property type="evidence" value="ECO:0007669"/>
    <property type="project" value="UniProtKB-KW"/>
</dbReference>
<feature type="region of interest" description="Disordered" evidence="6">
    <location>
        <begin position="179"/>
        <end position="200"/>
    </location>
</feature>
<dbReference type="Pfam" id="PF08281">
    <property type="entry name" value="Sigma70_r4_2"/>
    <property type="match status" value="1"/>
</dbReference>
<evidence type="ECO:0000256" key="5">
    <source>
        <dbReference type="ARBA" id="ARBA00023163"/>
    </source>
</evidence>
<dbReference type="InterPro" id="IPR013249">
    <property type="entry name" value="RNA_pol_sigma70_r4_t2"/>
</dbReference>
<dbReference type="Proteomes" id="UP000249166">
    <property type="component" value="Unassembled WGS sequence"/>
</dbReference>
<dbReference type="NCBIfam" id="TIGR02937">
    <property type="entry name" value="sigma70-ECF"/>
    <property type="match status" value="1"/>
</dbReference>
<dbReference type="InterPro" id="IPR013324">
    <property type="entry name" value="RNA_pol_sigma_r3/r4-like"/>
</dbReference>
<dbReference type="PANTHER" id="PTHR43133:SF8">
    <property type="entry name" value="RNA POLYMERASE SIGMA FACTOR HI_1459-RELATED"/>
    <property type="match status" value="1"/>
</dbReference>
<proteinExistence type="inferred from homology"/>
<accession>A0A328HFA4</accession>
<dbReference type="GO" id="GO:0006352">
    <property type="term" value="P:DNA-templated transcription initiation"/>
    <property type="evidence" value="ECO:0007669"/>
    <property type="project" value="InterPro"/>
</dbReference>
<dbReference type="InterPro" id="IPR039425">
    <property type="entry name" value="RNA_pol_sigma-70-like"/>
</dbReference>
<evidence type="ECO:0000259" key="8">
    <source>
        <dbReference type="Pfam" id="PF08281"/>
    </source>
</evidence>
<dbReference type="RefSeq" id="WP_111904000.1">
    <property type="nucleotide sequence ID" value="NZ_QLNP01000075.1"/>
</dbReference>
<name>A0A328HFA4_ARTGO</name>
<dbReference type="InterPro" id="IPR036388">
    <property type="entry name" value="WH-like_DNA-bd_sf"/>
</dbReference>
<keyword evidence="5" id="KW-0804">Transcription</keyword>
<evidence type="ECO:0000313" key="9">
    <source>
        <dbReference type="EMBL" id="RAM37217.1"/>
    </source>
</evidence>
<keyword evidence="2" id="KW-0805">Transcription regulation</keyword>
<evidence type="ECO:0000256" key="2">
    <source>
        <dbReference type="ARBA" id="ARBA00023015"/>
    </source>
</evidence>
<reference evidence="9 10" key="1">
    <citation type="submission" date="2018-04" db="EMBL/GenBank/DDBJ databases">
        <title>Bacteria isolated from cave deposits of Manipur.</title>
        <authorList>
            <person name="Sahoo D."/>
            <person name="Sarangthem I."/>
            <person name="Nandeibam J."/>
        </authorList>
    </citation>
    <scope>NUCLEOTIDE SEQUENCE [LARGE SCALE GENOMIC DNA]</scope>
    <source>
        <strain evidence="10">mrc11</strain>
    </source>
</reference>
<organism evidence="9 10">
    <name type="scientific">Arthrobacter globiformis</name>
    <dbReference type="NCBI Taxonomy" id="1665"/>
    <lineage>
        <taxon>Bacteria</taxon>
        <taxon>Bacillati</taxon>
        <taxon>Actinomycetota</taxon>
        <taxon>Actinomycetes</taxon>
        <taxon>Micrococcales</taxon>
        <taxon>Micrococcaceae</taxon>
        <taxon>Arthrobacter</taxon>
    </lineage>
</organism>
<dbReference type="SUPFAM" id="SSF88946">
    <property type="entry name" value="Sigma2 domain of RNA polymerase sigma factors"/>
    <property type="match status" value="1"/>
</dbReference>
<dbReference type="InterPro" id="IPR013325">
    <property type="entry name" value="RNA_pol_sigma_r2"/>
</dbReference>
<protein>
    <submittedName>
        <fullName evidence="9">Sigma-70 family RNA polymerase sigma factor</fullName>
    </submittedName>
</protein>
<dbReference type="SUPFAM" id="SSF88659">
    <property type="entry name" value="Sigma3 and sigma4 domains of RNA polymerase sigma factors"/>
    <property type="match status" value="1"/>
</dbReference>
<evidence type="ECO:0000259" key="7">
    <source>
        <dbReference type="Pfam" id="PF04542"/>
    </source>
</evidence>
<keyword evidence="3" id="KW-0731">Sigma factor</keyword>
<evidence type="ECO:0000256" key="1">
    <source>
        <dbReference type="ARBA" id="ARBA00010641"/>
    </source>
</evidence>
<evidence type="ECO:0000313" key="10">
    <source>
        <dbReference type="Proteomes" id="UP000249166"/>
    </source>
</evidence>
<dbReference type="PANTHER" id="PTHR43133">
    <property type="entry name" value="RNA POLYMERASE ECF-TYPE SIGMA FACTO"/>
    <property type="match status" value="1"/>
</dbReference>
<dbReference type="Gene3D" id="1.10.10.10">
    <property type="entry name" value="Winged helix-like DNA-binding domain superfamily/Winged helix DNA-binding domain"/>
    <property type="match status" value="1"/>
</dbReference>
<dbReference type="OrthoDB" id="3747638at2"/>
<gene>
    <name evidence="9" type="ORF">DBZ45_11285</name>
</gene>
<feature type="domain" description="RNA polymerase sigma-70 region 2" evidence="7">
    <location>
        <begin position="26"/>
        <end position="92"/>
    </location>
</feature>
<comment type="similarity">
    <text evidence="1">Belongs to the sigma-70 factor family. ECF subfamily.</text>
</comment>
<keyword evidence="4" id="KW-0238">DNA-binding</keyword>
<dbReference type="Pfam" id="PF04542">
    <property type="entry name" value="Sigma70_r2"/>
    <property type="match status" value="1"/>
</dbReference>
<evidence type="ECO:0000256" key="3">
    <source>
        <dbReference type="ARBA" id="ARBA00023082"/>
    </source>
</evidence>
<dbReference type="InterPro" id="IPR014284">
    <property type="entry name" value="RNA_pol_sigma-70_dom"/>
</dbReference>
<dbReference type="EMBL" id="QLNP01000075">
    <property type="protein sequence ID" value="RAM37217.1"/>
    <property type="molecule type" value="Genomic_DNA"/>
</dbReference>
<dbReference type="Gene3D" id="1.10.1740.10">
    <property type="match status" value="1"/>
</dbReference>